<dbReference type="SUPFAM" id="SSF56317">
    <property type="entry name" value="Carbon-nitrogen hydrolase"/>
    <property type="match status" value="1"/>
</dbReference>
<dbReference type="Pfam" id="PF20154">
    <property type="entry name" value="LNT_N"/>
    <property type="match status" value="1"/>
</dbReference>
<comment type="catalytic activity">
    <reaction evidence="8">
        <text>N-terminal S-1,2-diacyl-sn-glyceryl-L-cysteinyl-[lipoprotein] + a glycerophospholipid = N-acyl-S-1,2-diacyl-sn-glyceryl-L-cysteinyl-[lipoprotein] + a 2-acyl-sn-glycero-3-phospholipid + H(+)</text>
        <dbReference type="Rhea" id="RHEA:48228"/>
        <dbReference type="Rhea" id="RHEA-COMP:14681"/>
        <dbReference type="Rhea" id="RHEA-COMP:14684"/>
        <dbReference type="ChEBI" id="CHEBI:15378"/>
        <dbReference type="ChEBI" id="CHEBI:136912"/>
        <dbReference type="ChEBI" id="CHEBI:140656"/>
        <dbReference type="ChEBI" id="CHEBI:140657"/>
        <dbReference type="ChEBI" id="CHEBI:140660"/>
        <dbReference type="EC" id="2.3.1.269"/>
    </reaction>
</comment>
<feature type="transmembrane region" description="Helical" evidence="8">
    <location>
        <begin position="51"/>
        <end position="70"/>
    </location>
</feature>
<feature type="domain" description="CN hydrolase" evidence="9">
    <location>
        <begin position="208"/>
        <end position="460"/>
    </location>
</feature>
<feature type="transmembrane region" description="Helical" evidence="8">
    <location>
        <begin position="143"/>
        <end position="168"/>
    </location>
</feature>
<evidence type="ECO:0000256" key="8">
    <source>
        <dbReference type="HAMAP-Rule" id="MF_01148"/>
    </source>
</evidence>
<keyword evidence="7 8" id="KW-0012">Acyltransferase</keyword>
<keyword evidence="3 8" id="KW-0808">Transferase</keyword>
<evidence type="ECO:0000256" key="5">
    <source>
        <dbReference type="ARBA" id="ARBA00022989"/>
    </source>
</evidence>
<keyword evidence="6 8" id="KW-0472">Membrane</keyword>
<evidence type="ECO:0000259" key="9">
    <source>
        <dbReference type="PROSITE" id="PS50263"/>
    </source>
</evidence>
<evidence type="ECO:0000256" key="6">
    <source>
        <dbReference type="ARBA" id="ARBA00023136"/>
    </source>
</evidence>
<gene>
    <name evidence="8" type="primary">lnt</name>
    <name evidence="10" type="ORF">J2S59_002812</name>
</gene>
<dbReference type="RefSeq" id="WP_068118074.1">
    <property type="nucleotide sequence ID" value="NZ_CCXJ01000118.1"/>
</dbReference>
<dbReference type="InterPro" id="IPR004563">
    <property type="entry name" value="Apolipo_AcylTrfase"/>
</dbReference>
<dbReference type="GO" id="GO:0016746">
    <property type="term" value="F:acyltransferase activity"/>
    <property type="evidence" value="ECO:0007669"/>
    <property type="project" value="UniProtKB-KW"/>
</dbReference>
<evidence type="ECO:0000256" key="7">
    <source>
        <dbReference type="ARBA" id="ARBA00023315"/>
    </source>
</evidence>
<keyword evidence="11" id="KW-1185">Reference proteome</keyword>
<accession>A0ABT9NRH3</accession>
<dbReference type="PANTHER" id="PTHR38686:SF1">
    <property type="entry name" value="APOLIPOPROTEIN N-ACYLTRANSFERASE"/>
    <property type="match status" value="1"/>
</dbReference>
<comment type="similarity">
    <text evidence="8">Belongs to the CN hydrolase family. Apolipoprotein N-acyltransferase subfamily.</text>
</comment>
<dbReference type="EMBL" id="JAUSQM010000001">
    <property type="protein sequence ID" value="MDP9823003.1"/>
    <property type="molecule type" value="Genomic_DNA"/>
</dbReference>
<dbReference type="HAMAP" id="MF_01148">
    <property type="entry name" value="Lnt"/>
    <property type="match status" value="1"/>
</dbReference>
<feature type="transmembrane region" description="Helical" evidence="8">
    <location>
        <begin position="105"/>
        <end position="123"/>
    </location>
</feature>
<evidence type="ECO:0000256" key="3">
    <source>
        <dbReference type="ARBA" id="ARBA00022679"/>
    </source>
</evidence>
<comment type="pathway">
    <text evidence="8">Protein modification; lipoprotein biosynthesis (N-acyl transfer).</text>
</comment>
<evidence type="ECO:0000256" key="1">
    <source>
        <dbReference type="ARBA" id="ARBA00004651"/>
    </source>
</evidence>
<comment type="function">
    <text evidence="8">Catalyzes the phospholipid dependent N-acylation of the N-terminal cysteine of apolipoprotein, the last step in lipoprotein maturation.</text>
</comment>
<evidence type="ECO:0000313" key="10">
    <source>
        <dbReference type="EMBL" id="MDP9823003.1"/>
    </source>
</evidence>
<evidence type="ECO:0000256" key="2">
    <source>
        <dbReference type="ARBA" id="ARBA00022475"/>
    </source>
</evidence>
<evidence type="ECO:0000313" key="11">
    <source>
        <dbReference type="Proteomes" id="UP001240447"/>
    </source>
</evidence>
<dbReference type="InterPro" id="IPR003010">
    <property type="entry name" value="C-N_Hydrolase"/>
</dbReference>
<organism evidence="10 11">
    <name type="scientific">Nocardioides massiliensis</name>
    <dbReference type="NCBI Taxonomy" id="1325935"/>
    <lineage>
        <taxon>Bacteria</taxon>
        <taxon>Bacillati</taxon>
        <taxon>Actinomycetota</taxon>
        <taxon>Actinomycetes</taxon>
        <taxon>Propionibacteriales</taxon>
        <taxon>Nocardioidaceae</taxon>
        <taxon>Nocardioides</taxon>
    </lineage>
</organism>
<dbReference type="PANTHER" id="PTHR38686">
    <property type="entry name" value="APOLIPOPROTEIN N-ACYLTRANSFERASE"/>
    <property type="match status" value="1"/>
</dbReference>
<feature type="transmembrane region" description="Helical" evidence="8">
    <location>
        <begin position="175"/>
        <end position="196"/>
    </location>
</feature>
<dbReference type="Proteomes" id="UP001240447">
    <property type="component" value="Unassembled WGS sequence"/>
</dbReference>
<keyword evidence="4 8" id="KW-0812">Transmembrane</keyword>
<feature type="transmembrane region" description="Helical" evidence="8">
    <location>
        <begin position="26"/>
        <end position="42"/>
    </location>
</feature>
<name>A0ABT9NRH3_9ACTN</name>
<protein>
    <recommendedName>
        <fullName evidence="8">Apolipoprotein N-acyltransferase</fullName>
        <shortName evidence="8">ALP N-acyltransferase</shortName>
        <ecNumber evidence="8">2.3.1.269</ecNumber>
    </recommendedName>
</protein>
<reference evidence="10 11" key="1">
    <citation type="submission" date="2023-07" db="EMBL/GenBank/DDBJ databases">
        <title>Sequencing the genomes of 1000 actinobacteria strains.</title>
        <authorList>
            <person name="Klenk H.-P."/>
        </authorList>
    </citation>
    <scope>NUCLEOTIDE SEQUENCE [LARGE SCALE GENOMIC DNA]</scope>
    <source>
        <strain evidence="10 11">GD13</strain>
    </source>
</reference>
<comment type="caution">
    <text evidence="10">The sequence shown here is derived from an EMBL/GenBank/DDBJ whole genome shotgun (WGS) entry which is preliminary data.</text>
</comment>
<dbReference type="PROSITE" id="PS50263">
    <property type="entry name" value="CN_HYDROLASE"/>
    <property type="match status" value="1"/>
</dbReference>
<keyword evidence="2 8" id="KW-1003">Cell membrane</keyword>
<feature type="transmembrane region" description="Helical" evidence="8">
    <location>
        <begin position="76"/>
        <end position="98"/>
    </location>
</feature>
<comment type="subcellular location">
    <subcellularLocation>
        <location evidence="1 8">Cell membrane</location>
        <topology evidence="1 8">Multi-pass membrane protein</topology>
    </subcellularLocation>
</comment>
<sequence length="510" mass="53399">MLVRLVLAGLAGGVAALAFEPFAYAVALPVAIALLAGMLASLPEHHAGRRGYLLATVFGAVFMLTLLPWLHVVTPLWPLIALAEAPLIGLTGLAAAYARRPWWPLVVAAIWTTAEVVRSTWPLGGFPWGRVGFGVADSPFAGLLPWVGVTGTTFVVALLGAALGWAVVTVRVRPVPAVATTLGALALATAGAWLPLDPAGGVRDESALRVAAVQGNTPGVGLSAMAERRQVLDNHVRATQDLAAAVRRGAEPAPDLVLWPENSSDIDPFTDAAAYADVAGAAVAVDAPLVMGTAVSDGVGWRNRFQLWEADGRPTAYYDKRKAVPFGEYVPFRAVLDPIVPALEQIPRDMLPGDRPGVMELADVPVGVITCYEVAYAPLVTDLVDSGARLLAVPTNNATYMGTAQVEQQFAMARLTALATSRSVVVVSTNGVSGLVAPDGSVVERAPVRTTHVLTADVSPRVGLTPAVRWATVWTVLFTVPGAVLALAALLVLRRGRRTPAPLERVEATA</sequence>
<proteinExistence type="inferred from homology"/>
<feature type="transmembrane region" description="Helical" evidence="8">
    <location>
        <begin position="470"/>
        <end position="493"/>
    </location>
</feature>
<dbReference type="CDD" id="cd07571">
    <property type="entry name" value="ALP_N-acyl_transferase"/>
    <property type="match status" value="1"/>
</dbReference>
<dbReference type="InterPro" id="IPR045378">
    <property type="entry name" value="LNT_N"/>
</dbReference>
<dbReference type="NCBIfam" id="TIGR00546">
    <property type="entry name" value="lnt"/>
    <property type="match status" value="1"/>
</dbReference>
<dbReference type="Gene3D" id="3.60.110.10">
    <property type="entry name" value="Carbon-nitrogen hydrolase"/>
    <property type="match status" value="1"/>
</dbReference>
<dbReference type="EC" id="2.3.1.269" evidence="8"/>
<dbReference type="InterPro" id="IPR036526">
    <property type="entry name" value="C-N_Hydrolase_sf"/>
</dbReference>
<keyword evidence="5 8" id="KW-1133">Transmembrane helix</keyword>
<dbReference type="Pfam" id="PF00795">
    <property type="entry name" value="CN_hydrolase"/>
    <property type="match status" value="1"/>
</dbReference>
<evidence type="ECO:0000256" key="4">
    <source>
        <dbReference type="ARBA" id="ARBA00022692"/>
    </source>
</evidence>